<evidence type="ECO:0000313" key="2">
    <source>
        <dbReference type="Proteomes" id="UP000594261"/>
    </source>
</evidence>
<sequence length="95" mass="10603">MVKQFKYFVVSLSFILGLNKSVWCSSFSILSLELTTFTLLLLLKMDGMGSDELISSVPNFARGLDILLVDHETASLMYLASLLEQYTFKGKNAQA</sequence>
<dbReference type="Gramene" id="QL01p003380:mrna">
    <property type="protein sequence ID" value="QL01p003380:mrna"/>
    <property type="gene ID" value="QL01p003380"/>
</dbReference>
<dbReference type="InParanoid" id="A0A7N2KKL0"/>
<reference evidence="1 2" key="1">
    <citation type="journal article" date="2016" name="G3 (Bethesda)">
        <title>First Draft Assembly and Annotation of the Genome of a California Endemic Oak Quercus lobata Nee (Fagaceae).</title>
        <authorList>
            <person name="Sork V.L."/>
            <person name="Fitz-Gibbon S.T."/>
            <person name="Puiu D."/>
            <person name="Crepeau M."/>
            <person name="Gugger P.F."/>
            <person name="Sherman R."/>
            <person name="Stevens K."/>
            <person name="Langley C.H."/>
            <person name="Pellegrini M."/>
            <person name="Salzberg S.L."/>
        </authorList>
    </citation>
    <scope>NUCLEOTIDE SEQUENCE [LARGE SCALE GENOMIC DNA]</scope>
    <source>
        <strain evidence="1 2">cv. SW786</strain>
    </source>
</reference>
<evidence type="ECO:0000313" key="1">
    <source>
        <dbReference type="EnsemblPlants" id="QL01p003380:mrna"/>
    </source>
</evidence>
<dbReference type="EMBL" id="LRBV02000001">
    <property type="status" value="NOT_ANNOTATED_CDS"/>
    <property type="molecule type" value="Genomic_DNA"/>
</dbReference>
<dbReference type="EnsemblPlants" id="QL01p003380:mrna">
    <property type="protein sequence ID" value="QL01p003380:mrna"/>
    <property type="gene ID" value="QL01p003380"/>
</dbReference>
<keyword evidence="2" id="KW-1185">Reference proteome</keyword>
<dbReference type="Proteomes" id="UP000594261">
    <property type="component" value="Chromosome 1"/>
</dbReference>
<organism evidence="1 2">
    <name type="scientific">Quercus lobata</name>
    <name type="common">Valley oak</name>
    <dbReference type="NCBI Taxonomy" id="97700"/>
    <lineage>
        <taxon>Eukaryota</taxon>
        <taxon>Viridiplantae</taxon>
        <taxon>Streptophyta</taxon>
        <taxon>Embryophyta</taxon>
        <taxon>Tracheophyta</taxon>
        <taxon>Spermatophyta</taxon>
        <taxon>Magnoliopsida</taxon>
        <taxon>eudicotyledons</taxon>
        <taxon>Gunneridae</taxon>
        <taxon>Pentapetalae</taxon>
        <taxon>rosids</taxon>
        <taxon>fabids</taxon>
        <taxon>Fagales</taxon>
        <taxon>Fagaceae</taxon>
        <taxon>Quercus</taxon>
    </lineage>
</organism>
<protein>
    <submittedName>
        <fullName evidence="1">Uncharacterized protein</fullName>
    </submittedName>
</protein>
<dbReference type="AlphaFoldDB" id="A0A7N2KKL0"/>
<proteinExistence type="predicted"/>
<name>A0A7N2KKL0_QUELO</name>
<reference evidence="1" key="2">
    <citation type="submission" date="2021-01" db="UniProtKB">
        <authorList>
            <consortium name="EnsemblPlants"/>
        </authorList>
    </citation>
    <scope>IDENTIFICATION</scope>
</reference>
<accession>A0A7N2KKL0</accession>